<evidence type="ECO:0000313" key="6">
    <source>
        <dbReference type="Proteomes" id="UP001614394"/>
    </source>
</evidence>
<dbReference type="PANTHER" id="PTHR16305">
    <property type="entry name" value="TESTICULAR SOLUBLE ADENYLYL CYCLASE"/>
    <property type="match status" value="1"/>
</dbReference>
<dbReference type="InterPro" id="IPR041664">
    <property type="entry name" value="AAA_16"/>
</dbReference>
<evidence type="ECO:0000313" key="5">
    <source>
        <dbReference type="EMBL" id="MFI9100921.1"/>
    </source>
</evidence>
<feature type="compositionally biased region" description="Polar residues" evidence="3">
    <location>
        <begin position="1"/>
        <end position="10"/>
    </location>
</feature>
<dbReference type="SUPFAM" id="SSF52540">
    <property type="entry name" value="P-loop containing nucleoside triphosphate hydrolases"/>
    <property type="match status" value="1"/>
</dbReference>
<evidence type="ECO:0000256" key="3">
    <source>
        <dbReference type="SAM" id="MobiDB-lite"/>
    </source>
</evidence>
<dbReference type="Proteomes" id="UP001614394">
    <property type="component" value="Unassembled WGS sequence"/>
</dbReference>
<dbReference type="InterPro" id="IPR000792">
    <property type="entry name" value="Tscrpt_reg_LuxR_C"/>
</dbReference>
<sequence length="976" mass="103876">MPDQARGSSRTPDRGSATPAAAHAFTPGEQTQRELPFVSRTRELAAIAAALGSPSAVILVEGEAGVGKSRLAQEAVARASRDGRLVLTGHCHPLREPFPFGPVIDALRGARSAFPPLQELPATVGALAPLLPELTKGLPAMHVPASDPRGQRHQLFEAVRALLAALGPVILVIEDLHWADGATRELLLVLARSPRPGLGLVLTYRTEDLAAGAAVLGSAYQRPPGIGGADIRLAPLDEAAVRSLARSALGAAATDTLCRQLYEHSGGLPLIVEEYLLALAALRSRSAGPHEPWTGLDRVEVPRALQEAVSQRVAGLSAEAVAIIDAAAVLAVPTTESLLASVAGLDTDGAERGVTAALTAHVLRESEPGHYGFRHTLARQSVYGRILGPRRRRLHLRAIEALRAVEPPAHVQIAHHTLLLGDQQAWLHEAVAAVEHSLALGDEGVAAGILQRILAEPLVPAAARVQAATALSRIAYTSVDYSAAADALKSIVASPDLPMATRGEMRLGLGLLMTGTARRTEAARELEKCIPELADQPELASRAMCALAVIDTFSPIEDSFAWLDRAERTLPDNQVPAARAAIDANRATLLTMVNDSAGWELLERMPRDAAPLDCLRHTARGLFNAAANASYLGFDDRAHTLLCEAEELARTTGSPVLASSSGIPRLILDWSGGRWAELDERSRTLIAALAADCGPPPTEPLLIAGQLSMARGQWAWAREQFAAAEEQAVHQRNLESATCAAAGLSRVHLGEGNAEAAWDAVQKMVEAVRHRGIWLSATHLLSAAVQAALACGRAPEADALVREVEAGLRGRDAPAITAEVELSYGLLLMDSEPVPAAERCMRAHVQLRGMGRPYYAAQAMEHSARALSHVDEQEAARQLAEAVDDFRRLGASSDAARCRQTLRDRGWERPAPSGRSYGGQLSPRETEVAALLSRGAANREIAQALFLSPRTVEHHVARVLSKLNTTREELGRADRT</sequence>
<dbReference type="PROSITE" id="PS00622">
    <property type="entry name" value="HTH_LUXR_1"/>
    <property type="match status" value="1"/>
</dbReference>
<dbReference type="Gene3D" id="3.40.50.300">
    <property type="entry name" value="P-loop containing nucleotide triphosphate hydrolases"/>
    <property type="match status" value="1"/>
</dbReference>
<evidence type="ECO:0000259" key="4">
    <source>
        <dbReference type="PROSITE" id="PS50043"/>
    </source>
</evidence>
<keyword evidence="1" id="KW-0547">Nucleotide-binding</keyword>
<keyword evidence="2 5" id="KW-0067">ATP-binding</keyword>
<keyword evidence="6" id="KW-1185">Reference proteome</keyword>
<evidence type="ECO:0000256" key="1">
    <source>
        <dbReference type="ARBA" id="ARBA00022741"/>
    </source>
</evidence>
<evidence type="ECO:0000256" key="2">
    <source>
        <dbReference type="ARBA" id="ARBA00022840"/>
    </source>
</evidence>
<dbReference type="RefSeq" id="WP_399646706.1">
    <property type="nucleotide sequence ID" value="NZ_JBITYG010000002.1"/>
</dbReference>
<dbReference type="Gene3D" id="1.10.10.10">
    <property type="entry name" value="Winged helix-like DNA-binding domain superfamily/Winged helix DNA-binding domain"/>
    <property type="match status" value="1"/>
</dbReference>
<feature type="domain" description="HTH luxR-type" evidence="4">
    <location>
        <begin position="914"/>
        <end position="976"/>
    </location>
</feature>
<dbReference type="PRINTS" id="PR00038">
    <property type="entry name" value="HTHLUXR"/>
</dbReference>
<accession>A0ABW8C681</accession>
<comment type="caution">
    <text evidence="5">The sequence shown here is derived from an EMBL/GenBank/DDBJ whole genome shotgun (WGS) entry which is preliminary data.</text>
</comment>
<dbReference type="CDD" id="cd06170">
    <property type="entry name" value="LuxR_C_like"/>
    <property type="match status" value="1"/>
</dbReference>
<feature type="region of interest" description="Disordered" evidence="3">
    <location>
        <begin position="902"/>
        <end position="922"/>
    </location>
</feature>
<dbReference type="SUPFAM" id="SSF46894">
    <property type="entry name" value="C-terminal effector domain of the bipartite response regulators"/>
    <property type="match status" value="1"/>
</dbReference>
<dbReference type="EMBL" id="JBITYG010000002">
    <property type="protein sequence ID" value="MFI9100921.1"/>
    <property type="molecule type" value="Genomic_DNA"/>
</dbReference>
<dbReference type="Pfam" id="PF13191">
    <property type="entry name" value="AAA_16"/>
    <property type="match status" value="1"/>
</dbReference>
<dbReference type="InterPro" id="IPR027417">
    <property type="entry name" value="P-loop_NTPase"/>
</dbReference>
<dbReference type="SMART" id="SM00421">
    <property type="entry name" value="HTH_LUXR"/>
    <property type="match status" value="1"/>
</dbReference>
<name>A0ABW8C681_9ACTN</name>
<dbReference type="Pfam" id="PF00196">
    <property type="entry name" value="GerE"/>
    <property type="match status" value="1"/>
</dbReference>
<reference evidence="5 6" key="1">
    <citation type="submission" date="2024-10" db="EMBL/GenBank/DDBJ databases">
        <title>The Natural Products Discovery Center: Release of the First 8490 Sequenced Strains for Exploring Actinobacteria Biosynthetic Diversity.</title>
        <authorList>
            <person name="Kalkreuter E."/>
            <person name="Kautsar S.A."/>
            <person name="Yang D."/>
            <person name="Bader C.D."/>
            <person name="Teijaro C.N."/>
            <person name="Fluegel L."/>
            <person name="Davis C.M."/>
            <person name="Simpson J.R."/>
            <person name="Lauterbach L."/>
            <person name="Steele A.D."/>
            <person name="Gui C."/>
            <person name="Meng S."/>
            <person name="Li G."/>
            <person name="Viehrig K."/>
            <person name="Ye F."/>
            <person name="Su P."/>
            <person name="Kiefer A.F."/>
            <person name="Nichols A."/>
            <person name="Cepeda A.J."/>
            <person name="Yan W."/>
            <person name="Fan B."/>
            <person name="Jiang Y."/>
            <person name="Adhikari A."/>
            <person name="Zheng C.-J."/>
            <person name="Schuster L."/>
            <person name="Cowan T.M."/>
            <person name="Smanski M.J."/>
            <person name="Chevrette M.G."/>
            <person name="De Carvalho L.P.S."/>
            <person name="Shen B."/>
        </authorList>
    </citation>
    <scope>NUCLEOTIDE SEQUENCE [LARGE SCALE GENOMIC DNA]</scope>
    <source>
        <strain evidence="5 6">NPDC053399</strain>
    </source>
</reference>
<gene>
    <name evidence="5" type="ORF">ACIGXA_10360</name>
</gene>
<protein>
    <submittedName>
        <fullName evidence="5">ATP-binding protein</fullName>
    </submittedName>
</protein>
<dbReference type="InterPro" id="IPR036388">
    <property type="entry name" value="WH-like_DNA-bd_sf"/>
</dbReference>
<dbReference type="PANTHER" id="PTHR16305:SF35">
    <property type="entry name" value="TRANSCRIPTIONAL ACTIVATOR DOMAIN"/>
    <property type="match status" value="1"/>
</dbReference>
<organism evidence="5 6">
    <name type="scientific">Streptomyces fildesensis</name>
    <dbReference type="NCBI Taxonomy" id="375757"/>
    <lineage>
        <taxon>Bacteria</taxon>
        <taxon>Bacillati</taxon>
        <taxon>Actinomycetota</taxon>
        <taxon>Actinomycetes</taxon>
        <taxon>Kitasatosporales</taxon>
        <taxon>Streptomycetaceae</taxon>
        <taxon>Streptomyces</taxon>
    </lineage>
</organism>
<dbReference type="GO" id="GO:0005524">
    <property type="term" value="F:ATP binding"/>
    <property type="evidence" value="ECO:0007669"/>
    <property type="project" value="UniProtKB-KW"/>
</dbReference>
<proteinExistence type="predicted"/>
<feature type="region of interest" description="Disordered" evidence="3">
    <location>
        <begin position="1"/>
        <end position="30"/>
    </location>
</feature>
<dbReference type="InterPro" id="IPR016032">
    <property type="entry name" value="Sig_transdc_resp-reg_C-effctor"/>
</dbReference>
<dbReference type="PROSITE" id="PS50043">
    <property type="entry name" value="HTH_LUXR_2"/>
    <property type="match status" value="1"/>
</dbReference>